<dbReference type="FunFam" id="3.10.20.740:FF:000001">
    <property type="entry name" value="NADH-quinone oxidoreductase subunit G"/>
    <property type="match status" value="1"/>
</dbReference>
<evidence type="ECO:0000259" key="14">
    <source>
        <dbReference type="PROSITE" id="PS51839"/>
    </source>
</evidence>
<feature type="domain" description="4Fe-4S Mo/W bis-MGD-type" evidence="13">
    <location>
        <begin position="228"/>
        <end position="284"/>
    </location>
</feature>
<dbReference type="Gene3D" id="3.30.70.20">
    <property type="match status" value="1"/>
</dbReference>
<dbReference type="InterPro" id="IPR050123">
    <property type="entry name" value="Prok_molybdopt-oxidoreductase"/>
</dbReference>
<evidence type="ECO:0000256" key="7">
    <source>
        <dbReference type="ARBA" id="ARBA00022967"/>
    </source>
</evidence>
<dbReference type="GO" id="GO:0043546">
    <property type="term" value="F:molybdopterin cofactor binding"/>
    <property type="evidence" value="ECO:0007669"/>
    <property type="project" value="InterPro"/>
</dbReference>
<dbReference type="Gene3D" id="3.40.50.740">
    <property type="match status" value="2"/>
</dbReference>
<dbReference type="InterPro" id="IPR010228">
    <property type="entry name" value="NADH_UbQ_OxRdtase_Gsu"/>
</dbReference>
<dbReference type="SUPFAM" id="SSF54292">
    <property type="entry name" value="2Fe-2S ferredoxin-like"/>
    <property type="match status" value="1"/>
</dbReference>
<accession>A0A6J6GHF3</accession>
<evidence type="ECO:0000256" key="11">
    <source>
        <dbReference type="ARBA" id="ARBA00034078"/>
    </source>
</evidence>
<dbReference type="PANTHER" id="PTHR43105:SF12">
    <property type="entry name" value="NADH-QUINONE OXIDOREDUCTASE SUBUNIT G"/>
    <property type="match status" value="1"/>
</dbReference>
<reference evidence="15" key="1">
    <citation type="submission" date="2020-05" db="EMBL/GenBank/DDBJ databases">
        <authorList>
            <person name="Chiriac C."/>
            <person name="Salcher M."/>
            <person name="Ghai R."/>
            <person name="Kavagutti S V."/>
        </authorList>
    </citation>
    <scope>NUCLEOTIDE SEQUENCE</scope>
</reference>
<dbReference type="InterPro" id="IPR009010">
    <property type="entry name" value="Asp_de-COase-like_dom_sf"/>
</dbReference>
<evidence type="ECO:0000256" key="3">
    <source>
        <dbReference type="ARBA" id="ARBA00022485"/>
    </source>
</evidence>
<dbReference type="GO" id="GO:0003954">
    <property type="term" value="F:NADH dehydrogenase activity"/>
    <property type="evidence" value="ECO:0007669"/>
    <property type="project" value="TreeGrafter"/>
</dbReference>
<dbReference type="GO" id="GO:0051539">
    <property type="term" value="F:4 iron, 4 sulfur cluster binding"/>
    <property type="evidence" value="ECO:0007669"/>
    <property type="project" value="UniProtKB-KW"/>
</dbReference>
<comment type="cofactor">
    <cofactor evidence="1">
        <name>[4Fe-4S] cluster</name>
        <dbReference type="ChEBI" id="CHEBI:49883"/>
    </cofactor>
</comment>
<keyword evidence="5" id="KW-0874">Quinone</keyword>
<dbReference type="GO" id="GO:0042773">
    <property type="term" value="P:ATP synthesis coupled electron transport"/>
    <property type="evidence" value="ECO:0007669"/>
    <property type="project" value="InterPro"/>
</dbReference>
<dbReference type="InterPro" id="IPR054351">
    <property type="entry name" value="NADH_UbQ_OxRdtase_ferredoxin"/>
</dbReference>
<evidence type="ECO:0000259" key="13">
    <source>
        <dbReference type="PROSITE" id="PS51669"/>
    </source>
</evidence>
<protein>
    <submittedName>
        <fullName evidence="15">Unannotated protein</fullName>
    </submittedName>
</protein>
<dbReference type="SMART" id="SM00929">
    <property type="entry name" value="NADH-G_4Fe-4S_3"/>
    <property type="match status" value="1"/>
</dbReference>
<keyword evidence="10" id="KW-0520">NAD</keyword>
<dbReference type="PROSITE" id="PS00643">
    <property type="entry name" value="COMPLEX1_75K_3"/>
    <property type="match status" value="1"/>
</dbReference>
<evidence type="ECO:0000259" key="12">
    <source>
        <dbReference type="PROSITE" id="PS51085"/>
    </source>
</evidence>
<dbReference type="Pfam" id="PF01568">
    <property type="entry name" value="Molydop_binding"/>
    <property type="match status" value="1"/>
</dbReference>
<dbReference type="GO" id="GO:0008137">
    <property type="term" value="F:NADH dehydrogenase (ubiquinone) activity"/>
    <property type="evidence" value="ECO:0007669"/>
    <property type="project" value="InterPro"/>
</dbReference>
<comment type="cofactor">
    <cofactor evidence="11">
        <name>[2Fe-2S] cluster</name>
        <dbReference type="ChEBI" id="CHEBI:190135"/>
    </cofactor>
</comment>
<evidence type="ECO:0000256" key="5">
    <source>
        <dbReference type="ARBA" id="ARBA00022719"/>
    </source>
</evidence>
<dbReference type="AlphaFoldDB" id="A0A6J6GHF3"/>
<dbReference type="Pfam" id="PF04879">
    <property type="entry name" value="Molybdop_Fe4S4"/>
    <property type="match status" value="1"/>
</dbReference>
<keyword evidence="9" id="KW-0411">Iron-sulfur</keyword>
<dbReference type="Gene3D" id="2.40.40.20">
    <property type="match status" value="1"/>
</dbReference>
<dbReference type="PANTHER" id="PTHR43105">
    <property type="entry name" value="RESPIRATORY NITRATE REDUCTASE"/>
    <property type="match status" value="1"/>
</dbReference>
<dbReference type="SUPFAM" id="SSF54862">
    <property type="entry name" value="4Fe-4S ferredoxins"/>
    <property type="match status" value="1"/>
</dbReference>
<dbReference type="SUPFAM" id="SSF53706">
    <property type="entry name" value="Formate dehydrogenase/DMSO reductase, domains 1-3"/>
    <property type="match status" value="1"/>
</dbReference>
<organism evidence="15">
    <name type="scientific">freshwater metagenome</name>
    <dbReference type="NCBI Taxonomy" id="449393"/>
    <lineage>
        <taxon>unclassified sequences</taxon>
        <taxon>metagenomes</taxon>
        <taxon>ecological metagenomes</taxon>
    </lineage>
</organism>
<dbReference type="Gene3D" id="3.10.20.740">
    <property type="match status" value="1"/>
</dbReference>
<dbReference type="GO" id="GO:0016020">
    <property type="term" value="C:membrane"/>
    <property type="evidence" value="ECO:0007669"/>
    <property type="project" value="InterPro"/>
</dbReference>
<evidence type="ECO:0000256" key="2">
    <source>
        <dbReference type="ARBA" id="ARBA00005404"/>
    </source>
</evidence>
<dbReference type="PROSITE" id="PS00642">
    <property type="entry name" value="COMPLEX1_75K_2"/>
    <property type="match status" value="1"/>
</dbReference>
<evidence type="ECO:0000313" key="15">
    <source>
        <dbReference type="EMBL" id="CAB4598524.1"/>
    </source>
</evidence>
<dbReference type="PROSITE" id="PS51085">
    <property type="entry name" value="2FE2S_FER_2"/>
    <property type="match status" value="1"/>
</dbReference>
<keyword evidence="7" id="KW-1278">Translocase</keyword>
<dbReference type="Gene3D" id="2.20.25.90">
    <property type="entry name" value="ADC-like domains"/>
    <property type="match status" value="1"/>
</dbReference>
<keyword evidence="8" id="KW-0408">Iron</keyword>
<keyword evidence="3" id="KW-0004">4Fe-4S</keyword>
<dbReference type="Pfam" id="PF13510">
    <property type="entry name" value="Fer2_4"/>
    <property type="match status" value="1"/>
</dbReference>
<dbReference type="Gene3D" id="3.40.228.10">
    <property type="entry name" value="Dimethylsulfoxide Reductase, domain 2"/>
    <property type="match status" value="1"/>
</dbReference>
<evidence type="ECO:0000256" key="1">
    <source>
        <dbReference type="ARBA" id="ARBA00001966"/>
    </source>
</evidence>
<dbReference type="GO" id="GO:0046872">
    <property type="term" value="F:metal ion binding"/>
    <property type="evidence" value="ECO:0007669"/>
    <property type="project" value="UniProtKB-KW"/>
</dbReference>
<dbReference type="PROSITE" id="PS51839">
    <property type="entry name" value="4FE4S_HC3"/>
    <property type="match status" value="1"/>
</dbReference>
<dbReference type="GO" id="GO:0048038">
    <property type="term" value="F:quinone binding"/>
    <property type="evidence" value="ECO:0007669"/>
    <property type="project" value="UniProtKB-KW"/>
</dbReference>
<dbReference type="InterPro" id="IPR006657">
    <property type="entry name" value="MoPterin_dinucl-bd_dom"/>
</dbReference>
<evidence type="ECO:0000256" key="10">
    <source>
        <dbReference type="ARBA" id="ARBA00023027"/>
    </source>
</evidence>
<evidence type="ECO:0000256" key="4">
    <source>
        <dbReference type="ARBA" id="ARBA00022714"/>
    </source>
</evidence>
<evidence type="ECO:0000256" key="8">
    <source>
        <dbReference type="ARBA" id="ARBA00023004"/>
    </source>
</evidence>
<dbReference type="InterPro" id="IPR019574">
    <property type="entry name" value="NADH_UbQ_OxRdtase_Gsu_4Fe4S-bd"/>
</dbReference>
<proteinExistence type="inferred from homology"/>
<dbReference type="SMART" id="SM00926">
    <property type="entry name" value="Molybdop_Fe4S4"/>
    <property type="match status" value="1"/>
</dbReference>
<dbReference type="EMBL" id="CAEZUP010000005">
    <property type="protein sequence ID" value="CAB4598524.1"/>
    <property type="molecule type" value="Genomic_DNA"/>
</dbReference>
<dbReference type="CDD" id="cd00207">
    <property type="entry name" value="fer2"/>
    <property type="match status" value="1"/>
</dbReference>
<comment type="similarity">
    <text evidence="2">Belongs to the complex I 75 kDa subunit family.</text>
</comment>
<dbReference type="PROSITE" id="PS51669">
    <property type="entry name" value="4FE4S_MOW_BIS_MGD"/>
    <property type="match status" value="1"/>
</dbReference>
<dbReference type="Pfam" id="PF22117">
    <property type="entry name" value="Fer4_Nqo3"/>
    <property type="match status" value="1"/>
</dbReference>
<dbReference type="NCBIfam" id="TIGR01973">
    <property type="entry name" value="NuoG"/>
    <property type="match status" value="1"/>
</dbReference>
<feature type="domain" description="2Fe-2S ferredoxin-type" evidence="12">
    <location>
        <begin position="10"/>
        <end position="90"/>
    </location>
</feature>
<dbReference type="InterPro" id="IPR006963">
    <property type="entry name" value="Mopterin_OxRdtase_4Fe-4S_dom"/>
</dbReference>
<dbReference type="InterPro" id="IPR036010">
    <property type="entry name" value="2Fe-2S_ferredoxin-like_sf"/>
</dbReference>
<keyword evidence="4" id="KW-0001">2Fe-2S</keyword>
<dbReference type="Pfam" id="PF00384">
    <property type="entry name" value="Molybdopterin"/>
    <property type="match status" value="1"/>
</dbReference>
<gene>
    <name evidence="15" type="ORF">UFOPK1835_00222</name>
</gene>
<dbReference type="GO" id="GO:0051537">
    <property type="term" value="F:2 iron, 2 sulfur cluster binding"/>
    <property type="evidence" value="ECO:0007669"/>
    <property type="project" value="UniProtKB-KW"/>
</dbReference>
<dbReference type="PROSITE" id="PS00641">
    <property type="entry name" value="COMPLEX1_75K_1"/>
    <property type="match status" value="1"/>
</dbReference>
<sequence length="883" mass="94032">MPESEAPPIDGVSVEINGHEVIARKGELLIDAAERAGTYIPRFCYHERMKPVGMCRMCLVEVDTGRGPALQPSCMIECTPGMKVDTESEITKKAQDGVLEFLLVNHPLDCPVCDKGGECPLQDQTMAFGPGESRFVEEKRHKEKPIPISDLVLLDRERCILCDRCTRFAKEVAGDPLIHFINRGNNTEINTFPDEPFSSYFSGNTVQICPVGALTASSYRFKARPWDLDTTESTCQMCSVGCRISIDSSRDEVQRFAGVDIDPVNWGWLCDKGRFSSEAVNADGRLSEPLLREGDSLVPARWSDALRRASDALAKASSPQAIGIIGGARLTNEDNYAWAKLAKGVLGTDNVDAQLGDGLPAEVVLGLPAATIDDVCAPGGTVLLLAPDVKEELPVLFLRLRHAAVNDRVTLIEISPRTTGITSLAKASVQPRPGEVGELVRALVAGSNADRDIAGIAVDEINSIRSLLSAANGPLKVVLGRSSVAESADAVVDAAAAVIEARPDTRFLPVLRRANVRGALDMGMAPGVLPGRVALDDGRDWYESRWTKVPATRGLDTEGILRAAADGRIDVLVLLGADPLSDFPDQDLAARALTGARTVISIDTILNASSRRADVVLAAAGFAEKAGTTTNIEGRVNTVSQRVTPPGTARPDWMLATEIASRLGTEFGFSSPQDILDEIGSIAPAHLGLSIEVLATSPDGIVLPLDLPVDEIAEEAIDAAIEEIVDEVVAEIEAEIEEPVDDFIDVLAMADDDGFVPGSTPRLVSFVSDAPLPVPPLDSYAFRLIATRKLYDQGTIVQSAASLAPLAPGTSLLVNPWDLDRLGVAESGRVTVRSSRASLTLSVTSDPGVPRGAAALVVSQADVRVGELIDVGDPVTEIRIETA</sequence>
<name>A0A6J6GHF3_9ZZZZ</name>
<dbReference type="InterPro" id="IPR000283">
    <property type="entry name" value="NADH_UbQ_OxRdtase_75kDa_su_CS"/>
</dbReference>
<dbReference type="InterPro" id="IPR001041">
    <property type="entry name" value="2Fe-2S_ferredoxin-type"/>
</dbReference>
<dbReference type="InterPro" id="IPR006656">
    <property type="entry name" value="Mopterin_OxRdtase"/>
</dbReference>
<dbReference type="SUPFAM" id="SSF50692">
    <property type="entry name" value="ADC-like"/>
    <property type="match status" value="1"/>
</dbReference>
<keyword evidence="6" id="KW-0479">Metal-binding</keyword>
<dbReference type="FunFam" id="3.30.70.20:FF:000016">
    <property type="entry name" value="NADH-quinone oxidoreductase"/>
    <property type="match status" value="1"/>
</dbReference>
<evidence type="ECO:0000256" key="9">
    <source>
        <dbReference type="ARBA" id="ARBA00023014"/>
    </source>
</evidence>
<feature type="domain" description="4Fe-4S His(Cys)3-ligated-type" evidence="14">
    <location>
        <begin position="90"/>
        <end position="129"/>
    </location>
</feature>
<dbReference type="Pfam" id="PF10588">
    <property type="entry name" value="NADH-G_4Fe-4S_3"/>
    <property type="match status" value="1"/>
</dbReference>
<evidence type="ECO:0000256" key="6">
    <source>
        <dbReference type="ARBA" id="ARBA00022723"/>
    </source>
</evidence>